<proteinExistence type="predicted"/>
<organism evidence="1 2">
    <name type="scientific">Desulfovibrio desulfuricans</name>
    <dbReference type="NCBI Taxonomy" id="876"/>
    <lineage>
        <taxon>Bacteria</taxon>
        <taxon>Pseudomonadati</taxon>
        <taxon>Thermodesulfobacteriota</taxon>
        <taxon>Desulfovibrionia</taxon>
        <taxon>Desulfovibrionales</taxon>
        <taxon>Desulfovibrionaceae</taxon>
        <taxon>Desulfovibrio</taxon>
    </lineage>
</organism>
<evidence type="ECO:0000313" key="1">
    <source>
        <dbReference type="EMBL" id="SFW23177.1"/>
    </source>
</evidence>
<dbReference type="Proteomes" id="UP000182680">
    <property type="component" value="Unassembled WGS sequence"/>
</dbReference>
<dbReference type="EMBL" id="FPIW01000005">
    <property type="protein sequence ID" value="SFW23177.1"/>
    <property type="molecule type" value="Genomic_DNA"/>
</dbReference>
<protein>
    <submittedName>
        <fullName evidence="1">Uncharacterized protein</fullName>
    </submittedName>
</protein>
<sequence length="103" mass="11681">MDGKDEFPLLVETWADLCGDISDENFTAACRLHLARSKFFPCPAEIITAAEECRPVCPAIPLPAPPERKTEGIGYIYRDAFRGDVDARSFVEQLRRESERYTQ</sequence>
<dbReference type="AlphaFoldDB" id="A0AA94HQU6"/>
<accession>A0AA94HQU6</accession>
<comment type="caution">
    <text evidence="1">The sequence shown here is derived from an EMBL/GenBank/DDBJ whole genome shotgun (WGS) entry which is preliminary data.</text>
</comment>
<gene>
    <name evidence="1" type="ORF">SAMN02910291_00483</name>
</gene>
<reference evidence="2" key="1">
    <citation type="submission" date="2016-11" db="EMBL/GenBank/DDBJ databases">
        <authorList>
            <person name="Jaros S."/>
            <person name="Januszkiewicz K."/>
            <person name="Wedrychowicz H."/>
        </authorList>
    </citation>
    <scope>NUCLEOTIDE SEQUENCE [LARGE SCALE GENOMIC DNA]</scope>
    <source>
        <strain evidence="2">DSM 7057</strain>
    </source>
</reference>
<name>A0AA94HQU6_DESDE</name>
<evidence type="ECO:0000313" key="2">
    <source>
        <dbReference type="Proteomes" id="UP000182680"/>
    </source>
</evidence>